<evidence type="ECO:0000313" key="1">
    <source>
        <dbReference type="EMBL" id="KAK3764269.1"/>
    </source>
</evidence>
<keyword evidence="2" id="KW-1185">Reference proteome</keyword>
<proteinExistence type="predicted"/>
<dbReference type="AlphaFoldDB" id="A0AAE0Z7G0"/>
<sequence>MQEADKADDPRAINVERVSLKMLPQIDSTDSMTLRLLQAVDYNKEDRRVIDQTPMTIRVITGQTASLPCTVDPRYTEQHADQYKVSTILRLFTC</sequence>
<comment type="caution">
    <text evidence="1">The sequence shown here is derived from an EMBL/GenBank/DDBJ whole genome shotgun (WGS) entry which is preliminary data.</text>
</comment>
<organism evidence="1 2">
    <name type="scientific">Elysia crispata</name>
    <name type="common">lettuce slug</name>
    <dbReference type="NCBI Taxonomy" id="231223"/>
    <lineage>
        <taxon>Eukaryota</taxon>
        <taxon>Metazoa</taxon>
        <taxon>Spiralia</taxon>
        <taxon>Lophotrochozoa</taxon>
        <taxon>Mollusca</taxon>
        <taxon>Gastropoda</taxon>
        <taxon>Heterobranchia</taxon>
        <taxon>Euthyneura</taxon>
        <taxon>Panpulmonata</taxon>
        <taxon>Sacoglossa</taxon>
        <taxon>Placobranchoidea</taxon>
        <taxon>Plakobranchidae</taxon>
        <taxon>Elysia</taxon>
    </lineage>
</organism>
<name>A0AAE0Z7G0_9GAST</name>
<evidence type="ECO:0000313" key="2">
    <source>
        <dbReference type="Proteomes" id="UP001283361"/>
    </source>
</evidence>
<accession>A0AAE0Z7G0</accession>
<dbReference type="EMBL" id="JAWDGP010004454">
    <property type="protein sequence ID" value="KAK3764269.1"/>
    <property type="molecule type" value="Genomic_DNA"/>
</dbReference>
<reference evidence="1" key="1">
    <citation type="journal article" date="2023" name="G3 (Bethesda)">
        <title>A reference genome for the long-term kleptoplast-retaining sea slug Elysia crispata morphotype clarki.</title>
        <authorList>
            <person name="Eastman K.E."/>
            <person name="Pendleton A.L."/>
            <person name="Shaikh M.A."/>
            <person name="Suttiyut T."/>
            <person name="Ogas R."/>
            <person name="Tomko P."/>
            <person name="Gavelis G."/>
            <person name="Widhalm J.R."/>
            <person name="Wisecaver J.H."/>
        </authorList>
    </citation>
    <scope>NUCLEOTIDE SEQUENCE</scope>
    <source>
        <strain evidence="1">ECLA1</strain>
    </source>
</reference>
<dbReference type="Proteomes" id="UP001283361">
    <property type="component" value="Unassembled WGS sequence"/>
</dbReference>
<protein>
    <submittedName>
        <fullName evidence="1">Uncharacterized protein</fullName>
    </submittedName>
</protein>
<gene>
    <name evidence="1" type="ORF">RRG08_033351</name>
</gene>